<protein>
    <submittedName>
        <fullName evidence="1">Uncharacterized protein</fullName>
    </submittedName>
</protein>
<name>A0A0E9WMU3_ANGAN</name>
<sequence length="52" mass="6248">MVFLTLKSRFYAEDKGFFFLNNLAVCWIFSGEYYLKISSWHNKSLISVMFRV</sequence>
<dbReference type="EMBL" id="GBXM01017814">
    <property type="protein sequence ID" value="JAH90763.1"/>
    <property type="molecule type" value="Transcribed_RNA"/>
</dbReference>
<accession>A0A0E9WMU3</accession>
<dbReference type="AlphaFoldDB" id="A0A0E9WMU3"/>
<reference evidence="1" key="1">
    <citation type="submission" date="2014-11" db="EMBL/GenBank/DDBJ databases">
        <authorList>
            <person name="Amaro Gonzalez C."/>
        </authorList>
    </citation>
    <scope>NUCLEOTIDE SEQUENCE</scope>
</reference>
<reference evidence="1" key="2">
    <citation type="journal article" date="2015" name="Fish Shellfish Immunol.">
        <title>Early steps in the European eel (Anguilla anguilla)-Vibrio vulnificus interaction in the gills: Role of the RtxA13 toxin.</title>
        <authorList>
            <person name="Callol A."/>
            <person name="Pajuelo D."/>
            <person name="Ebbesson L."/>
            <person name="Teles M."/>
            <person name="MacKenzie S."/>
            <person name="Amaro C."/>
        </authorList>
    </citation>
    <scope>NUCLEOTIDE SEQUENCE</scope>
</reference>
<evidence type="ECO:0000313" key="1">
    <source>
        <dbReference type="EMBL" id="JAH90763.1"/>
    </source>
</evidence>
<proteinExistence type="predicted"/>
<organism evidence="1">
    <name type="scientific">Anguilla anguilla</name>
    <name type="common">European freshwater eel</name>
    <name type="synonym">Muraena anguilla</name>
    <dbReference type="NCBI Taxonomy" id="7936"/>
    <lineage>
        <taxon>Eukaryota</taxon>
        <taxon>Metazoa</taxon>
        <taxon>Chordata</taxon>
        <taxon>Craniata</taxon>
        <taxon>Vertebrata</taxon>
        <taxon>Euteleostomi</taxon>
        <taxon>Actinopterygii</taxon>
        <taxon>Neopterygii</taxon>
        <taxon>Teleostei</taxon>
        <taxon>Anguilliformes</taxon>
        <taxon>Anguillidae</taxon>
        <taxon>Anguilla</taxon>
    </lineage>
</organism>